<keyword evidence="1" id="KW-0238">DNA-binding</keyword>
<evidence type="ECO:0000259" key="2">
    <source>
        <dbReference type="PROSITE" id="PS50043"/>
    </source>
</evidence>
<reference evidence="3 4" key="1">
    <citation type="submission" date="2016-10" db="EMBL/GenBank/DDBJ databases">
        <title>The Draft Genome Sequence of the Potato Rhizosphere Bacteria Ochrobactrum sp. IPA7.2.</title>
        <authorList>
            <person name="Gogoleva N.E."/>
            <person name="Khlopko Y.A."/>
            <person name="Burygin G.L."/>
            <person name="Plotnikov A.O."/>
        </authorList>
    </citation>
    <scope>NUCLEOTIDE SEQUENCE [LARGE SCALE GENOMIC DNA]</scope>
    <source>
        <strain evidence="3 4">IPA7.2</strain>
    </source>
</reference>
<organism evidence="3 4">
    <name type="scientific">Brucella cytisi</name>
    <dbReference type="NCBI Taxonomy" id="407152"/>
    <lineage>
        <taxon>Bacteria</taxon>
        <taxon>Pseudomonadati</taxon>
        <taxon>Pseudomonadota</taxon>
        <taxon>Alphaproteobacteria</taxon>
        <taxon>Hyphomicrobiales</taxon>
        <taxon>Brucellaceae</taxon>
        <taxon>Brucella/Ochrobactrum group</taxon>
        <taxon>Brucella</taxon>
    </lineage>
</organism>
<name>A0A1J6I541_9HYPH</name>
<dbReference type="Proteomes" id="UP000182985">
    <property type="component" value="Unassembled WGS sequence"/>
</dbReference>
<dbReference type="GO" id="GO:0006355">
    <property type="term" value="P:regulation of DNA-templated transcription"/>
    <property type="evidence" value="ECO:0007669"/>
    <property type="project" value="InterPro"/>
</dbReference>
<dbReference type="PANTHER" id="PTHR43214">
    <property type="entry name" value="TWO-COMPONENT RESPONSE REGULATOR"/>
    <property type="match status" value="1"/>
</dbReference>
<dbReference type="Gene3D" id="3.40.50.2300">
    <property type="match status" value="1"/>
</dbReference>
<dbReference type="PROSITE" id="PS00622">
    <property type="entry name" value="HTH_LUXR_1"/>
    <property type="match status" value="1"/>
</dbReference>
<proteinExistence type="predicted"/>
<dbReference type="SUPFAM" id="SSF46894">
    <property type="entry name" value="C-terminal effector domain of the bipartite response regulators"/>
    <property type="match status" value="1"/>
</dbReference>
<accession>A0A1J6I541</accession>
<gene>
    <name evidence="3" type="ORF">BLA27_07950</name>
</gene>
<dbReference type="AlphaFoldDB" id="A0A1J6I541"/>
<evidence type="ECO:0000313" key="3">
    <source>
        <dbReference type="EMBL" id="OIS94018.1"/>
    </source>
</evidence>
<dbReference type="InterPro" id="IPR039420">
    <property type="entry name" value="WalR-like"/>
</dbReference>
<dbReference type="PROSITE" id="PS50043">
    <property type="entry name" value="HTH_LUXR_2"/>
    <property type="match status" value="1"/>
</dbReference>
<comment type="caution">
    <text evidence="3">The sequence shown here is derived from an EMBL/GenBank/DDBJ whole genome shotgun (WGS) entry which is preliminary data.</text>
</comment>
<dbReference type="PRINTS" id="PR00038">
    <property type="entry name" value="HTHLUXR"/>
</dbReference>
<dbReference type="EMBL" id="MOEC01000006">
    <property type="protein sequence ID" value="OIS94018.1"/>
    <property type="molecule type" value="Genomic_DNA"/>
</dbReference>
<feature type="domain" description="HTH luxR-type" evidence="2">
    <location>
        <begin position="183"/>
        <end position="250"/>
    </location>
</feature>
<dbReference type="CDD" id="cd06170">
    <property type="entry name" value="LuxR_C_like"/>
    <property type="match status" value="1"/>
</dbReference>
<dbReference type="InterPro" id="IPR011006">
    <property type="entry name" value="CheY-like_superfamily"/>
</dbReference>
<dbReference type="InterPro" id="IPR036388">
    <property type="entry name" value="WH-like_DNA-bd_sf"/>
</dbReference>
<sequence length="258" mass="28221">MEETEPAVSTGFEKIRRTVRRRRTMIIVAKHTLVRTSIVKFLEYELADCNVIGMASLTELVKASRRDIALIALDLGGRAMDSSALREELLVVESHFQAASIALFSDKDDVLLESQAIKMGVRGFFTSSLPVEIALAGIRLVLAGGIFCPHPQGAQSTIQTTISLKDRSATEPADDGTDSVNYSWCQPAITGFTPREVDVLTELQRGHSNKVIAEKLNLSGNTVKMHLQHIMRKLHVQNRTEVVLLLGAKATANGSAIQ</sequence>
<dbReference type="InterPro" id="IPR016032">
    <property type="entry name" value="Sig_transdc_resp-reg_C-effctor"/>
</dbReference>
<dbReference type="Pfam" id="PF00196">
    <property type="entry name" value="GerE"/>
    <property type="match status" value="1"/>
</dbReference>
<dbReference type="GO" id="GO:0003677">
    <property type="term" value="F:DNA binding"/>
    <property type="evidence" value="ECO:0007669"/>
    <property type="project" value="UniProtKB-KW"/>
</dbReference>
<dbReference type="Gene3D" id="1.10.10.10">
    <property type="entry name" value="Winged helix-like DNA-binding domain superfamily/Winged helix DNA-binding domain"/>
    <property type="match status" value="1"/>
</dbReference>
<evidence type="ECO:0000256" key="1">
    <source>
        <dbReference type="ARBA" id="ARBA00023125"/>
    </source>
</evidence>
<keyword evidence="4" id="KW-1185">Reference proteome</keyword>
<dbReference type="SMART" id="SM00421">
    <property type="entry name" value="HTH_LUXR"/>
    <property type="match status" value="1"/>
</dbReference>
<dbReference type="PANTHER" id="PTHR43214:SF42">
    <property type="entry name" value="TRANSCRIPTIONAL REGULATORY PROTEIN DESR"/>
    <property type="match status" value="1"/>
</dbReference>
<evidence type="ECO:0000313" key="4">
    <source>
        <dbReference type="Proteomes" id="UP000182985"/>
    </source>
</evidence>
<dbReference type="SUPFAM" id="SSF52172">
    <property type="entry name" value="CheY-like"/>
    <property type="match status" value="1"/>
</dbReference>
<protein>
    <submittedName>
        <fullName evidence="3">Helix-turn-helix transcriptional regulator</fullName>
    </submittedName>
</protein>
<dbReference type="InterPro" id="IPR000792">
    <property type="entry name" value="Tscrpt_reg_LuxR_C"/>
</dbReference>